<feature type="domain" description="Fas-associated factor 1/2-like UAS" evidence="1">
    <location>
        <begin position="3"/>
        <end position="79"/>
    </location>
</feature>
<sequence>MRDDYILKIFSKYFLLYGWDVTQRDHAKELYDRLFKVQRRAAKMLRKIKLDDFPAFMFICVERSDGFRHRPKVINGTIESIAFEIELIKCVQAFRKVTQ</sequence>
<dbReference type="EMBL" id="AP029265">
    <property type="protein sequence ID" value="BFF97533.1"/>
    <property type="molecule type" value="Genomic_DNA"/>
</dbReference>
<dbReference type="InterPro" id="IPR049483">
    <property type="entry name" value="FAF1_2-like_UAS"/>
</dbReference>
<organism evidence="2 3">
    <name type="scientific">Drosophila madeirensis</name>
    <name type="common">Fruit fly</name>
    <dbReference type="NCBI Taxonomy" id="30013"/>
    <lineage>
        <taxon>Eukaryota</taxon>
        <taxon>Metazoa</taxon>
        <taxon>Ecdysozoa</taxon>
        <taxon>Arthropoda</taxon>
        <taxon>Hexapoda</taxon>
        <taxon>Insecta</taxon>
        <taxon>Pterygota</taxon>
        <taxon>Neoptera</taxon>
        <taxon>Endopterygota</taxon>
        <taxon>Diptera</taxon>
        <taxon>Brachycera</taxon>
        <taxon>Muscomorpha</taxon>
        <taxon>Ephydroidea</taxon>
        <taxon>Drosophilidae</taxon>
        <taxon>Drosophila</taxon>
        <taxon>Sophophora</taxon>
    </lineage>
</organism>
<dbReference type="AlphaFoldDB" id="A0AAU9FPQ0"/>
<reference evidence="2 3" key="1">
    <citation type="submission" date="2024-02" db="EMBL/GenBank/DDBJ databases">
        <title>A chromosome-level genome assembly of Drosophila madeirensis, a fruit fly species endemic to Madeira island.</title>
        <authorList>
            <person name="Tomihara K."/>
            <person name="Llopart A."/>
            <person name="Yamamoto D."/>
        </authorList>
    </citation>
    <scope>NUCLEOTIDE SEQUENCE [LARGE SCALE GENOMIC DNA]</scope>
    <source>
        <strain evidence="2 3">RF1</strain>
    </source>
</reference>
<evidence type="ECO:0000313" key="2">
    <source>
        <dbReference type="EMBL" id="BFF97533.1"/>
    </source>
</evidence>
<accession>A0AAU9FPQ0</accession>
<dbReference type="Gene3D" id="3.40.30.10">
    <property type="entry name" value="Glutaredoxin"/>
    <property type="match status" value="1"/>
</dbReference>
<evidence type="ECO:0000313" key="3">
    <source>
        <dbReference type="Proteomes" id="UP001500889"/>
    </source>
</evidence>
<proteinExistence type="predicted"/>
<evidence type="ECO:0000259" key="1">
    <source>
        <dbReference type="Pfam" id="PF21021"/>
    </source>
</evidence>
<protein>
    <submittedName>
        <fullName evidence="2">FAS-associated factor 1-like</fullName>
    </submittedName>
</protein>
<dbReference type="Proteomes" id="UP001500889">
    <property type="component" value="Chromosome J"/>
</dbReference>
<keyword evidence="3" id="KW-1185">Reference proteome</keyword>
<dbReference type="Pfam" id="PF21021">
    <property type="entry name" value="FAF1"/>
    <property type="match status" value="1"/>
</dbReference>
<name>A0AAU9FPQ0_DROMD</name>
<gene>
    <name evidence="2" type="ORF">DMAD_05923</name>
</gene>